<dbReference type="PANTHER" id="PTHR38046:SF1">
    <property type="entry name" value="CRYPTIC LOCI REGULATOR 2"/>
    <property type="match status" value="1"/>
</dbReference>
<evidence type="ECO:0000313" key="4">
    <source>
        <dbReference type="Proteomes" id="UP001385951"/>
    </source>
</evidence>
<protein>
    <recommendedName>
        <fullName evidence="2">Cryptic loci regulator 2 N-terminal domain-containing protein</fullName>
    </recommendedName>
</protein>
<accession>A0AAW0GAW3</accession>
<dbReference type="PANTHER" id="PTHR38046">
    <property type="entry name" value="CRYPTIC LOCI REGULATOR 2"/>
    <property type="match status" value="1"/>
</dbReference>
<proteinExistence type="predicted"/>
<reference evidence="3 4" key="1">
    <citation type="submission" date="2022-09" db="EMBL/GenBank/DDBJ databases">
        <authorList>
            <person name="Palmer J.M."/>
        </authorList>
    </citation>
    <scope>NUCLEOTIDE SEQUENCE [LARGE SCALE GENOMIC DNA]</scope>
    <source>
        <strain evidence="3 4">DSM 7382</strain>
    </source>
</reference>
<dbReference type="InterPro" id="IPR038986">
    <property type="entry name" value="Clr2"/>
</dbReference>
<comment type="caution">
    <text evidence="3">The sequence shown here is derived from an EMBL/GenBank/DDBJ whole genome shotgun (WGS) entry which is preliminary data.</text>
</comment>
<name>A0AAW0GAW3_9APHY</name>
<dbReference type="AlphaFoldDB" id="A0AAW0GAW3"/>
<dbReference type="EMBL" id="JASBNA010000014">
    <property type="protein sequence ID" value="KAK7687063.1"/>
    <property type="molecule type" value="Genomic_DNA"/>
</dbReference>
<feature type="region of interest" description="Disordered" evidence="1">
    <location>
        <begin position="182"/>
        <end position="201"/>
    </location>
</feature>
<dbReference type="GO" id="GO:0070824">
    <property type="term" value="C:SHREC complex"/>
    <property type="evidence" value="ECO:0007669"/>
    <property type="project" value="InterPro"/>
</dbReference>
<organism evidence="3 4">
    <name type="scientific">Cerrena zonata</name>
    <dbReference type="NCBI Taxonomy" id="2478898"/>
    <lineage>
        <taxon>Eukaryota</taxon>
        <taxon>Fungi</taxon>
        <taxon>Dikarya</taxon>
        <taxon>Basidiomycota</taxon>
        <taxon>Agaricomycotina</taxon>
        <taxon>Agaricomycetes</taxon>
        <taxon>Polyporales</taxon>
        <taxon>Cerrenaceae</taxon>
        <taxon>Cerrena</taxon>
    </lineage>
</organism>
<feature type="domain" description="Cryptic loci regulator 2 N-terminal" evidence="2">
    <location>
        <begin position="95"/>
        <end position="164"/>
    </location>
</feature>
<dbReference type="InterPro" id="IPR031915">
    <property type="entry name" value="Clr2_N"/>
</dbReference>
<feature type="compositionally biased region" description="Basic residues" evidence="1">
    <location>
        <begin position="182"/>
        <end position="192"/>
    </location>
</feature>
<sequence length="218" mass="24946">MSSPILQTPYYTVSIHKHVVVVIELTQDATDATSDKRPSNIEKIVRDGTVNYYEEASPNTMNDWKKKLGKLLVDNVVKPQMESWGDKFKYKAKSFILLDFPGNYKLYHHYKGDQHIPRKDTYLIGSEHVAQFRSPYEFFLHVKWLMEGKPLKPDSTPACGCCYCDTSVTQSDISKRYNLGHISHKPKKKGRAPRPETAIPIPYKDYTKLNQSASTSAT</sequence>
<dbReference type="Proteomes" id="UP001385951">
    <property type="component" value="Unassembled WGS sequence"/>
</dbReference>
<dbReference type="GO" id="GO:0030466">
    <property type="term" value="P:silent mating-type cassette heterochromatin formation"/>
    <property type="evidence" value="ECO:0007669"/>
    <property type="project" value="TreeGrafter"/>
</dbReference>
<gene>
    <name evidence="3" type="ORF">QCA50_009563</name>
</gene>
<dbReference type="GO" id="GO:0031934">
    <property type="term" value="C:mating-type region heterochromatin"/>
    <property type="evidence" value="ECO:0007669"/>
    <property type="project" value="TreeGrafter"/>
</dbReference>
<keyword evidence="4" id="KW-1185">Reference proteome</keyword>
<dbReference type="GO" id="GO:0033553">
    <property type="term" value="C:rDNA heterochromatin"/>
    <property type="evidence" value="ECO:0007669"/>
    <property type="project" value="TreeGrafter"/>
</dbReference>
<evidence type="ECO:0000259" key="2">
    <source>
        <dbReference type="Pfam" id="PF16761"/>
    </source>
</evidence>
<dbReference type="Pfam" id="PF16761">
    <property type="entry name" value="Clr2_transil"/>
    <property type="match status" value="1"/>
</dbReference>
<evidence type="ECO:0000313" key="3">
    <source>
        <dbReference type="EMBL" id="KAK7687063.1"/>
    </source>
</evidence>
<evidence type="ECO:0000256" key="1">
    <source>
        <dbReference type="SAM" id="MobiDB-lite"/>
    </source>
</evidence>